<comment type="caution">
    <text evidence="1">The sequence shown here is derived from an EMBL/GenBank/DDBJ whole genome shotgun (WGS) entry which is preliminary data.</text>
</comment>
<gene>
    <name evidence="1" type="ORF">GCM10009784_13760</name>
</gene>
<accession>A0ABN3AUA9</accession>
<protein>
    <submittedName>
        <fullName evidence="1">Uncharacterized protein</fullName>
    </submittedName>
</protein>
<dbReference type="EMBL" id="BAAAON010000001">
    <property type="protein sequence ID" value="GAA2174634.1"/>
    <property type="molecule type" value="Genomic_DNA"/>
</dbReference>
<name>A0ABN3AUA9_9MICC</name>
<dbReference type="Proteomes" id="UP001500974">
    <property type="component" value="Unassembled WGS sequence"/>
</dbReference>
<reference evidence="1 2" key="1">
    <citation type="journal article" date="2019" name="Int. J. Syst. Evol. Microbiol.">
        <title>The Global Catalogue of Microorganisms (GCM) 10K type strain sequencing project: providing services to taxonomists for standard genome sequencing and annotation.</title>
        <authorList>
            <consortium name="The Broad Institute Genomics Platform"/>
            <consortium name="The Broad Institute Genome Sequencing Center for Infectious Disease"/>
            <person name="Wu L."/>
            <person name="Ma J."/>
        </authorList>
    </citation>
    <scope>NUCLEOTIDE SEQUENCE [LARGE SCALE GENOMIC DNA]</scope>
    <source>
        <strain evidence="1 2">JCM 14917</strain>
    </source>
</reference>
<keyword evidence="2" id="KW-1185">Reference proteome</keyword>
<organism evidence="1 2">
    <name type="scientific">Arthrobacter parietis</name>
    <dbReference type="NCBI Taxonomy" id="271434"/>
    <lineage>
        <taxon>Bacteria</taxon>
        <taxon>Bacillati</taxon>
        <taxon>Actinomycetota</taxon>
        <taxon>Actinomycetes</taxon>
        <taxon>Micrococcales</taxon>
        <taxon>Micrococcaceae</taxon>
        <taxon>Arthrobacter</taxon>
    </lineage>
</organism>
<evidence type="ECO:0000313" key="1">
    <source>
        <dbReference type="EMBL" id="GAA2174634.1"/>
    </source>
</evidence>
<evidence type="ECO:0000313" key="2">
    <source>
        <dbReference type="Proteomes" id="UP001500974"/>
    </source>
</evidence>
<sequence length="62" mass="6810">MARTREMADSSVQARFVFPDSALEVCSTRFKGNKIAGLRYGRVPRGFTKTEAPVGGNPSDQF</sequence>
<proteinExistence type="predicted"/>